<reference evidence="1" key="2">
    <citation type="journal article" date="2021" name="PeerJ">
        <title>Extensive microbial diversity within the chicken gut microbiome revealed by metagenomics and culture.</title>
        <authorList>
            <person name="Gilroy R."/>
            <person name="Ravi A."/>
            <person name="Getino M."/>
            <person name="Pursley I."/>
            <person name="Horton D.L."/>
            <person name="Alikhan N.F."/>
            <person name="Baker D."/>
            <person name="Gharbi K."/>
            <person name="Hall N."/>
            <person name="Watson M."/>
            <person name="Adriaenssens E.M."/>
            <person name="Foster-Nyarko E."/>
            <person name="Jarju S."/>
            <person name="Secka A."/>
            <person name="Antonio M."/>
            <person name="Oren A."/>
            <person name="Chaudhuri R.R."/>
            <person name="La Ragione R."/>
            <person name="Hildebrand F."/>
            <person name="Pallen M.J."/>
        </authorList>
    </citation>
    <scope>NUCLEOTIDE SEQUENCE</scope>
    <source>
        <strain evidence="1">13766</strain>
    </source>
</reference>
<sequence length="113" mass="11616">MLRGARGLEWTLLAIGVVLALLLLLRGGGEASAPAPTALEERLAATLSAVQGAGDVRVFVSEEEGGGPRGVLVVAQGAGDLRVQLALQQAVHAILQVELNNIEVLAMEAEEGI</sequence>
<evidence type="ECO:0000313" key="2">
    <source>
        <dbReference type="Proteomes" id="UP000824140"/>
    </source>
</evidence>
<dbReference type="AlphaFoldDB" id="A0A9D1FZK1"/>
<gene>
    <name evidence="1" type="ORF">IAA84_01920</name>
</gene>
<dbReference type="EMBL" id="DVJN01000036">
    <property type="protein sequence ID" value="HIS91755.1"/>
    <property type="molecule type" value="Genomic_DNA"/>
</dbReference>
<comment type="caution">
    <text evidence="1">The sequence shown here is derived from an EMBL/GenBank/DDBJ whole genome shotgun (WGS) entry which is preliminary data.</text>
</comment>
<evidence type="ECO:0008006" key="3">
    <source>
        <dbReference type="Google" id="ProtNLM"/>
    </source>
</evidence>
<accession>A0A9D1FZK1</accession>
<name>A0A9D1FZK1_9FIRM</name>
<protein>
    <recommendedName>
        <fullName evidence="3">Stage III sporulation protein AG</fullName>
    </recommendedName>
</protein>
<proteinExistence type="predicted"/>
<evidence type="ECO:0000313" key="1">
    <source>
        <dbReference type="EMBL" id="HIS91755.1"/>
    </source>
</evidence>
<reference evidence="1" key="1">
    <citation type="submission" date="2020-10" db="EMBL/GenBank/DDBJ databases">
        <authorList>
            <person name="Gilroy R."/>
        </authorList>
    </citation>
    <scope>NUCLEOTIDE SEQUENCE</scope>
    <source>
        <strain evidence="1">13766</strain>
    </source>
</reference>
<organism evidence="1 2">
    <name type="scientific">Candidatus Alectryocaccomicrobium excrementavium</name>
    <dbReference type="NCBI Taxonomy" id="2840668"/>
    <lineage>
        <taxon>Bacteria</taxon>
        <taxon>Bacillati</taxon>
        <taxon>Bacillota</taxon>
        <taxon>Clostridia</taxon>
        <taxon>Candidatus Alectryocaccomicrobium</taxon>
    </lineage>
</organism>
<dbReference type="Proteomes" id="UP000824140">
    <property type="component" value="Unassembled WGS sequence"/>
</dbReference>